<reference evidence="1" key="1">
    <citation type="journal article" date="2021" name="Proc. Natl. Acad. Sci. U.S.A.">
        <title>A Catalog of Tens of Thousands of Viruses from Human Metagenomes Reveals Hidden Associations with Chronic Diseases.</title>
        <authorList>
            <person name="Tisza M.J."/>
            <person name="Buck C.B."/>
        </authorList>
    </citation>
    <scope>NUCLEOTIDE SEQUENCE</scope>
    <source>
        <strain evidence="1">Ctlwr10</strain>
    </source>
</reference>
<evidence type="ECO:0000313" key="1">
    <source>
        <dbReference type="EMBL" id="DAE14123.1"/>
    </source>
</evidence>
<name>A0A8S5Q5S5_9CAUD</name>
<organism evidence="1">
    <name type="scientific">Caudovirales sp. ctlwr10</name>
    <dbReference type="NCBI Taxonomy" id="2825771"/>
    <lineage>
        <taxon>Viruses</taxon>
        <taxon>Duplodnaviria</taxon>
        <taxon>Heunggongvirae</taxon>
        <taxon>Uroviricota</taxon>
        <taxon>Caudoviricetes</taxon>
    </lineage>
</organism>
<protein>
    <submittedName>
        <fullName evidence="1">Sulfatase family protein A</fullName>
    </submittedName>
</protein>
<accession>A0A8S5Q5S5</accession>
<dbReference type="EMBL" id="BK015575">
    <property type="protein sequence ID" value="DAE14123.1"/>
    <property type="molecule type" value="Genomic_DNA"/>
</dbReference>
<proteinExistence type="predicted"/>
<sequence length="69" mass="8035">MEKLIYSTFREGYGIDQIHRTMTAGELIKFLAQYDEDTPVYLSFDNGYTYGGITEGRFEEDYGKDDDDE</sequence>